<sequence>MPRLELNFLRKFPDVPEVIEAALCSTLRERPGLRRLRINTPPRCLCSTGQDSLLYEFMLHSSSLKFLGVERHDKSVKLNAPNLEVLDVDVSSNGGLNQLHSLRLSSSVRLMARVRHPSVKDASRIKDITAVHAFHVRDLFIGNIVEFSENAVFGKGGQRLSCGKESYRHRKLRFHYPHSSKLELLLLMNLPSRMSPHYLSFLQANQFEIDDIRIVYSTKQQCLISITLPVEIEKLACDSDVYDPSYRKSVKLNPEEFVTDFHPANYEILDIVRDTLVPNATSLRAELHKLTLYRAEDYFKTHITFPVSLQLKSKRSSRWLLVGFPCGHRYPLNEDWWSWPLLWKRCSPYALAVVFCIGPEDENEGTVPYCNCPEGNYTDYKDD</sequence>
<dbReference type="KEGG" id="smo:SELMODRAFT_408661"/>
<reference evidence="1 2" key="1">
    <citation type="journal article" date="2011" name="Science">
        <title>The Selaginella genome identifies genetic changes associated with the evolution of vascular plants.</title>
        <authorList>
            <person name="Banks J.A."/>
            <person name="Nishiyama T."/>
            <person name="Hasebe M."/>
            <person name="Bowman J.L."/>
            <person name="Gribskov M."/>
            <person name="dePamphilis C."/>
            <person name="Albert V.A."/>
            <person name="Aono N."/>
            <person name="Aoyama T."/>
            <person name="Ambrose B.A."/>
            <person name="Ashton N.W."/>
            <person name="Axtell M.J."/>
            <person name="Barker E."/>
            <person name="Barker M.S."/>
            <person name="Bennetzen J.L."/>
            <person name="Bonawitz N.D."/>
            <person name="Chapple C."/>
            <person name="Cheng C."/>
            <person name="Correa L.G."/>
            <person name="Dacre M."/>
            <person name="DeBarry J."/>
            <person name="Dreyer I."/>
            <person name="Elias M."/>
            <person name="Engstrom E.M."/>
            <person name="Estelle M."/>
            <person name="Feng L."/>
            <person name="Finet C."/>
            <person name="Floyd S.K."/>
            <person name="Frommer W.B."/>
            <person name="Fujita T."/>
            <person name="Gramzow L."/>
            <person name="Gutensohn M."/>
            <person name="Harholt J."/>
            <person name="Hattori M."/>
            <person name="Heyl A."/>
            <person name="Hirai T."/>
            <person name="Hiwatashi Y."/>
            <person name="Ishikawa M."/>
            <person name="Iwata M."/>
            <person name="Karol K.G."/>
            <person name="Koehler B."/>
            <person name="Kolukisaoglu U."/>
            <person name="Kubo M."/>
            <person name="Kurata T."/>
            <person name="Lalonde S."/>
            <person name="Li K."/>
            <person name="Li Y."/>
            <person name="Litt A."/>
            <person name="Lyons E."/>
            <person name="Manning G."/>
            <person name="Maruyama T."/>
            <person name="Michael T.P."/>
            <person name="Mikami K."/>
            <person name="Miyazaki S."/>
            <person name="Morinaga S."/>
            <person name="Murata T."/>
            <person name="Mueller-Roeber B."/>
            <person name="Nelson D.R."/>
            <person name="Obara M."/>
            <person name="Oguri Y."/>
            <person name="Olmstead R.G."/>
            <person name="Onodera N."/>
            <person name="Petersen B.L."/>
            <person name="Pils B."/>
            <person name="Prigge M."/>
            <person name="Rensing S.A."/>
            <person name="Riano-Pachon D.M."/>
            <person name="Roberts A.W."/>
            <person name="Sato Y."/>
            <person name="Scheller H.V."/>
            <person name="Schulz B."/>
            <person name="Schulz C."/>
            <person name="Shakirov E.V."/>
            <person name="Shibagaki N."/>
            <person name="Shinohara N."/>
            <person name="Shippen D.E."/>
            <person name="Soerensen I."/>
            <person name="Sotooka R."/>
            <person name="Sugimoto N."/>
            <person name="Sugita M."/>
            <person name="Sumikawa N."/>
            <person name="Tanurdzic M."/>
            <person name="Theissen G."/>
            <person name="Ulvskov P."/>
            <person name="Wakazuki S."/>
            <person name="Weng J.K."/>
            <person name="Willats W.W."/>
            <person name="Wipf D."/>
            <person name="Wolf P.G."/>
            <person name="Yang L."/>
            <person name="Zimmer A.D."/>
            <person name="Zhu Q."/>
            <person name="Mitros T."/>
            <person name="Hellsten U."/>
            <person name="Loque D."/>
            <person name="Otillar R."/>
            <person name="Salamov A."/>
            <person name="Schmutz J."/>
            <person name="Shapiro H."/>
            <person name="Lindquist E."/>
            <person name="Lucas S."/>
            <person name="Rokhsar D."/>
            <person name="Grigoriev I.V."/>
        </authorList>
    </citation>
    <scope>NUCLEOTIDE SEQUENCE [LARGE SCALE GENOMIC DNA]</scope>
</reference>
<dbReference type="AlphaFoldDB" id="D8R9J0"/>
<dbReference type="HOGENOM" id="CLU_722403_0_0_1"/>
<evidence type="ECO:0000313" key="1">
    <source>
        <dbReference type="EMBL" id="EFJ31164.1"/>
    </source>
</evidence>
<keyword evidence="2" id="KW-1185">Reference proteome</keyword>
<dbReference type="Gramene" id="EFJ31164">
    <property type="protein sequence ID" value="EFJ31164"/>
    <property type="gene ID" value="SELMODRAFT_408661"/>
</dbReference>
<dbReference type="InParanoid" id="D8R9J0"/>
<organism evidence="2">
    <name type="scientific">Selaginella moellendorffii</name>
    <name type="common">Spikemoss</name>
    <dbReference type="NCBI Taxonomy" id="88036"/>
    <lineage>
        <taxon>Eukaryota</taxon>
        <taxon>Viridiplantae</taxon>
        <taxon>Streptophyta</taxon>
        <taxon>Embryophyta</taxon>
        <taxon>Tracheophyta</taxon>
        <taxon>Lycopodiopsida</taxon>
        <taxon>Selaginellales</taxon>
        <taxon>Selaginellaceae</taxon>
        <taxon>Selaginella</taxon>
    </lineage>
</organism>
<evidence type="ECO:0008006" key="3">
    <source>
        <dbReference type="Google" id="ProtNLM"/>
    </source>
</evidence>
<proteinExistence type="predicted"/>
<name>D8R9J0_SELML</name>
<gene>
    <name evidence="1" type="ORF">SELMODRAFT_408661</name>
</gene>
<evidence type="ECO:0000313" key="2">
    <source>
        <dbReference type="Proteomes" id="UP000001514"/>
    </source>
</evidence>
<dbReference type="Proteomes" id="UP000001514">
    <property type="component" value="Unassembled WGS sequence"/>
</dbReference>
<accession>D8R9J0</accession>
<dbReference type="EMBL" id="GL377574">
    <property type="protein sequence ID" value="EFJ31164.1"/>
    <property type="molecule type" value="Genomic_DNA"/>
</dbReference>
<protein>
    <recommendedName>
        <fullName evidence="3">FBD domain-containing protein</fullName>
    </recommendedName>
</protein>